<name>A0ABQ9CLF3_9PASS</name>
<comment type="caution">
    <text evidence="1">The sequence shown here is derived from an EMBL/GenBank/DDBJ whole genome shotgun (WGS) entry which is preliminary data.</text>
</comment>
<dbReference type="EMBL" id="WHWB01034750">
    <property type="protein sequence ID" value="KAJ7404798.1"/>
    <property type="molecule type" value="Genomic_DNA"/>
</dbReference>
<sequence length="89" mass="9704">MESHPAVGWSQVGFARAQIWVNIDDFNDKIQFADDIKLGRSVDLLEGRKGFTEGSEQAGSIGQCQVYEIQQGKVPAFGSQQPQGYGLGD</sequence>
<organism evidence="1 2">
    <name type="scientific">Willisornis vidua</name>
    <name type="common">Xingu scale-backed antbird</name>
    <dbReference type="NCBI Taxonomy" id="1566151"/>
    <lineage>
        <taxon>Eukaryota</taxon>
        <taxon>Metazoa</taxon>
        <taxon>Chordata</taxon>
        <taxon>Craniata</taxon>
        <taxon>Vertebrata</taxon>
        <taxon>Euteleostomi</taxon>
        <taxon>Archelosauria</taxon>
        <taxon>Archosauria</taxon>
        <taxon>Dinosauria</taxon>
        <taxon>Saurischia</taxon>
        <taxon>Theropoda</taxon>
        <taxon>Coelurosauria</taxon>
        <taxon>Aves</taxon>
        <taxon>Neognathae</taxon>
        <taxon>Neoaves</taxon>
        <taxon>Telluraves</taxon>
        <taxon>Australaves</taxon>
        <taxon>Passeriformes</taxon>
        <taxon>Thamnophilidae</taxon>
        <taxon>Willisornis</taxon>
    </lineage>
</organism>
<evidence type="ECO:0000313" key="2">
    <source>
        <dbReference type="Proteomes" id="UP001145742"/>
    </source>
</evidence>
<dbReference type="Proteomes" id="UP001145742">
    <property type="component" value="Unassembled WGS sequence"/>
</dbReference>
<accession>A0ABQ9CLF3</accession>
<evidence type="ECO:0000313" key="1">
    <source>
        <dbReference type="EMBL" id="KAJ7404798.1"/>
    </source>
</evidence>
<proteinExistence type="predicted"/>
<keyword evidence="2" id="KW-1185">Reference proteome</keyword>
<reference evidence="1" key="1">
    <citation type="submission" date="2019-10" db="EMBL/GenBank/DDBJ databases">
        <authorList>
            <person name="Soares A.E.R."/>
            <person name="Aleixo A."/>
            <person name="Schneider P."/>
            <person name="Miyaki C.Y."/>
            <person name="Schneider M.P."/>
            <person name="Mello C."/>
            <person name="Vasconcelos A.T.R."/>
        </authorList>
    </citation>
    <scope>NUCLEOTIDE SEQUENCE</scope>
    <source>
        <tissue evidence="1">Muscle</tissue>
    </source>
</reference>
<gene>
    <name evidence="1" type="ORF">WISP_143566</name>
</gene>
<protein>
    <submittedName>
        <fullName evidence="1">Uncharacterized protein</fullName>
    </submittedName>
</protein>